<proteinExistence type="predicted"/>
<feature type="transmembrane region" description="Helical" evidence="1">
    <location>
        <begin position="83"/>
        <end position="101"/>
    </location>
</feature>
<sequence>MAGLRTDCIWLAAVILSLSGFGRQYWKLASKPYMATMFGAGMVVVLGIVWNAVPIASGTVNAGLAWLGLMTLMWSIWRGGARWWYWWLILAMVFTLIRMVSPLVSYQAVRFTPLVPESLGLGLASALVTDDPVSAIGVALGADILSSGWVAALRGSDFSLGSHDLTSALLAGLASWAIGWVRVQWSSRRDPA</sequence>
<name>A0A2T2XGD0_9FIRM</name>
<protein>
    <submittedName>
        <fullName evidence="2">Uncharacterized protein</fullName>
    </submittedName>
</protein>
<feature type="transmembrane region" description="Helical" evidence="1">
    <location>
        <begin position="60"/>
        <end position="77"/>
    </location>
</feature>
<evidence type="ECO:0000256" key="1">
    <source>
        <dbReference type="SAM" id="Phobius"/>
    </source>
</evidence>
<comment type="caution">
    <text evidence="2">The sequence shown here is derived from an EMBL/GenBank/DDBJ whole genome shotgun (WGS) entry which is preliminary data.</text>
</comment>
<keyword evidence="1" id="KW-0812">Transmembrane</keyword>
<evidence type="ECO:0000313" key="3">
    <source>
        <dbReference type="Proteomes" id="UP000242972"/>
    </source>
</evidence>
<reference evidence="2 3" key="1">
    <citation type="journal article" date="2014" name="BMC Genomics">
        <title>Comparison of environmental and isolate Sulfobacillus genomes reveals diverse carbon, sulfur, nitrogen, and hydrogen metabolisms.</title>
        <authorList>
            <person name="Justice N.B."/>
            <person name="Norman A."/>
            <person name="Brown C.T."/>
            <person name="Singh A."/>
            <person name="Thomas B.C."/>
            <person name="Banfield J.F."/>
        </authorList>
    </citation>
    <scope>NUCLEOTIDE SEQUENCE [LARGE SCALE GENOMIC DNA]</scope>
    <source>
        <strain evidence="2">AMDSBA4</strain>
    </source>
</reference>
<organism evidence="2 3">
    <name type="scientific">Sulfobacillus benefaciens</name>
    <dbReference type="NCBI Taxonomy" id="453960"/>
    <lineage>
        <taxon>Bacteria</taxon>
        <taxon>Bacillati</taxon>
        <taxon>Bacillota</taxon>
        <taxon>Clostridia</taxon>
        <taxon>Eubacteriales</taxon>
        <taxon>Clostridiales Family XVII. Incertae Sedis</taxon>
        <taxon>Sulfobacillus</taxon>
    </lineage>
</organism>
<dbReference type="Proteomes" id="UP000242972">
    <property type="component" value="Unassembled WGS sequence"/>
</dbReference>
<feature type="transmembrane region" description="Helical" evidence="1">
    <location>
        <begin position="32"/>
        <end position="53"/>
    </location>
</feature>
<keyword evidence="1" id="KW-1133">Transmembrane helix</keyword>
<dbReference type="EMBL" id="PXYW01000019">
    <property type="protein sequence ID" value="PSR33492.1"/>
    <property type="molecule type" value="Genomic_DNA"/>
</dbReference>
<dbReference type="AlphaFoldDB" id="A0A2T2XGD0"/>
<keyword evidence="1" id="KW-0472">Membrane</keyword>
<gene>
    <name evidence="2" type="ORF">C7B46_09420</name>
</gene>
<accession>A0A2T2XGD0</accession>
<evidence type="ECO:0000313" key="2">
    <source>
        <dbReference type="EMBL" id="PSR33492.1"/>
    </source>
</evidence>